<dbReference type="GeneID" id="106461829"/>
<dbReference type="Pfam" id="PF06747">
    <property type="entry name" value="CHCH"/>
    <property type="match status" value="1"/>
</dbReference>
<evidence type="ECO:0000313" key="5">
    <source>
        <dbReference type="RefSeq" id="XP_013777141.1"/>
    </source>
</evidence>
<dbReference type="InterPro" id="IPR010625">
    <property type="entry name" value="CHCH"/>
</dbReference>
<feature type="region of interest" description="Disordered" evidence="2">
    <location>
        <begin position="1"/>
        <end position="24"/>
    </location>
</feature>
<evidence type="ECO:0000313" key="4">
    <source>
        <dbReference type="Proteomes" id="UP000694941"/>
    </source>
</evidence>
<dbReference type="PANTHER" id="PTHR13639:SF2">
    <property type="entry name" value="CYTOCHROME C OXIDASE ASSEMBLY FACTOR 4 HOMOLOG, MITOCHONDRIAL"/>
    <property type="match status" value="1"/>
</dbReference>
<proteinExistence type="predicted"/>
<evidence type="ECO:0000259" key="3">
    <source>
        <dbReference type="Pfam" id="PF06747"/>
    </source>
</evidence>
<feature type="domain" description="CHCH" evidence="3">
    <location>
        <begin position="35"/>
        <end position="67"/>
    </location>
</feature>
<dbReference type="Proteomes" id="UP000694941">
    <property type="component" value="Unplaced"/>
</dbReference>
<dbReference type="RefSeq" id="XP_013777141.1">
    <property type="nucleotide sequence ID" value="XM_013921687.2"/>
</dbReference>
<name>A0ABM1B8T0_LIMPO</name>
<gene>
    <name evidence="5" type="primary">LOC106461829</name>
</gene>
<sequence>MARSMGHDRTRRPQLNIEDEEEDDPVEKMLKKTGCLELHYAVQECMADHKDWRKCQEQVAKFRACIQAQQSAIKPESKD</sequence>
<evidence type="ECO:0000256" key="2">
    <source>
        <dbReference type="SAM" id="MobiDB-lite"/>
    </source>
</evidence>
<protein>
    <submittedName>
        <fullName evidence="5">Cytochrome c oxidase assembly factor 4 homolog, mitochondrial-like</fullName>
    </submittedName>
</protein>
<organism evidence="4 5">
    <name type="scientific">Limulus polyphemus</name>
    <name type="common">Atlantic horseshoe crab</name>
    <dbReference type="NCBI Taxonomy" id="6850"/>
    <lineage>
        <taxon>Eukaryota</taxon>
        <taxon>Metazoa</taxon>
        <taxon>Ecdysozoa</taxon>
        <taxon>Arthropoda</taxon>
        <taxon>Chelicerata</taxon>
        <taxon>Merostomata</taxon>
        <taxon>Xiphosura</taxon>
        <taxon>Limulidae</taxon>
        <taxon>Limulus</taxon>
    </lineage>
</organism>
<dbReference type="InterPro" id="IPR039870">
    <property type="entry name" value="Coa4-like"/>
</dbReference>
<keyword evidence="1" id="KW-1015">Disulfide bond</keyword>
<keyword evidence="4" id="KW-1185">Reference proteome</keyword>
<evidence type="ECO:0000256" key="1">
    <source>
        <dbReference type="ARBA" id="ARBA00023157"/>
    </source>
</evidence>
<accession>A0ABM1B8T0</accession>
<dbReference type="PANTHER" id="PTHR13639">
    <property type="entry name" value="CYTOCHROME C OXIDASE ASSEMBLY FACTOR 4 HOMOLOG, MITOCHONDRIAL"/>
    <property type="match status" value="1"/>
</dbReference>
<reference evidence="5" key="1">
    <citation type="submission" date="2025-08" db="UniProtKB">
        <authorList>
            <consortium name="RefSeq"/>
        </authorList>
    </citation>
    <scope>IDENTIFICATION</scope>
    <source>
        <tissue evidence="5">Muscle</tissue>
    </source>
</reference>